<reference evidence="2" key="1">
    <citation type="submission" date="2021-02" db="EMBL/GenBank/DDBJ databases">
        <authorList>
            <person name="Nowell W R."/>
        </authorList>
    </citation>
    <scope>NUCLEOTIDE SEQUENCE</scope>
</reference>
<dbReference type="OrthoDB" id="10013685at2759"/>
<evidence type="ECO:0000256" key="1">
    <source>
        <dbReference type="SAM" id="SignalP"/>
    </source>
</evidence>
<evidence type="ECO:0000313" key="3">
    <source>
        <dbReference type="EMBL" id="CAF2020466.1"/>
    </source>
</evidence>
<feature type="chain" id="PRO_5036229878" evidence="1">
    <location>
        <begin position="20"/>
        <end position="142"/>
    </location>
</feature>
<dbReference type="AlphaFoldDB" id="A0A816DGY2"/>
<organism evidence="2 5">
    <name type="scientific">Rotaria magnacalcarata</name>
    <dbReference type="NCBI Taxonomy" id="392030"/>
    <lineage>
        <taxon>Eukaryota</taxon>
        <taxon>Metazoa</taxon>
        <taxon>Spiralia</taxon>
        <taxon>Gnathifera</taxon>
        <taxon>Rotifera</taxon>
        <taxon>Eurotatoria</taxon>
        <taxon>Bdelloidea</taxon>
        <taxon>Philodinida</taxon>
        <taxon>Philodinidae</taxon>
        <taxon>Rotaria</taxon>
    </lineage>
</organism>
<dbReference type="EMBL" id="CAJNOW010014942">
    <property type="protein sequence ID" value="CAF1637223.1"/>
    <property type="molecule type" value="Genomic_DNA"/>
</dbReference>
<comment type="caution">
    <text evidence="2">The sequence shown here is derived from an EMBL/GenBank/DDBJ whole genome shotgun (WGS) entry which is preliminary data.</text>
</comment>
<accession>A0A816DGY2</accession>
<evidence type="ECO:0000313" key="5">
    <source>
        <dbReference type="Proteomes" id="UP000663834"/>
    </source>
</evidence>
<dbReference type="Proteomes" id="UP000663834">
    <property type="component" value="Unassembled WGS sequence"/>
</dbReference>
<name>A0A816DGY2_9BILA</name>
<dbReference type="Proteomes" id="UP000663887">
    <property type="component" value="Unassembled WGS sequence"/>
</dbReference>
<evidence type="ECO:0000313" key="4">
    <source>
        <dbReference type="EMBL" id="CAF2170963.1"/>
    </source>
</evidence>
<keyword evidence="1" id="KW-0732">Signal</keyword>
<evidence type="ECO:0000313" key="2">
    <source>
        <dbReference type="EMBL" id="CAF1637223.1"/>
    </source>
</evidence>
<dbReference type="EMBL" id="CAJNRG010000868">
    <property type="protein sequence ID" value="CAF2020466.1"/>
    <property type="molecule type" value="Genomic_DNA"/>
</dbReference>
<feature type="signal peptide" evidence="1">
    <location>
        <begin position="1"/>
        <end position="19"/>
    </location>
</feature>
<gene>
    <name evidence="2" type="ORF">KQP761_LOCUS27338</name>
    <name evidence="4" type="ORF">MBJ925_LOCUS33812</name>
    <name evidence="3" type="ORF">XDN619_LOCUS4276</name>
</gene>
<sequence>MHFQLLLSLFVLLSCSTSSITLNDITDTMSVSTCTKQAQCPTTHFCNNKQRICMLKYAVNSSCEHDLECDGEKCFYDICRQLCVSDNDCSLTKEYCSISKYCTAKYCGMCLRDAHCANNRCHFFHCTSTDCTTALEAINKQT</sequence>
<dbReference type="EMBL" id="CAJNRE010018609">
    <property type="protein sequence ID" value="CAF2170963.1"/>
    <property type="molecule type" value="Genomic_DNA"/>
</dbReference>
<proteinExistence type="predicted"/>
<protein>
    <submittedName>
        <fullName evidence="2">Uncharacterized protein</fullName>
    </submittedName>
</protein>
<dbReference type="Proteomes" id="UP000663824">
    <property type="component" value="Unassembled WGS sequence"/>
</dbReference>